<evidence type="ECO:0000256" key="9">
    <source>
        <dbReference type="ARBA" id="ARBA00022989"/>
    </source>
</evidence>
<evidence type="ECO:0000313" key="13">
    <source>
        <dbReference type="EMBL" id="CUM82713.1"/>
    </source>
</evidence>
<dbReference type="NCBIfam" id="TIGR00797">
    <property type="entry name" value="matE"/>
    <property type="match status" value="1"/>
</dbReference>
<dbReference type="GO" id="GO:0006811">
    <property type="term" value="P:monoatomic ion transport"/>
    <property type="evidence" value="ECO:0007669"/>
    <property type="project" value="UniProtKB-KW"/>
</dbReference>
<evidence type="ECO:0000256" key="8">
    <source>
        <dbReference type="ARBA" id="ARBA00022692"/>
    </source>
</evidence>
<evidence type="ECO:0000256" key="4">
    <source>
        <dbReference type="ARBA" id="ARBA00020268"/>
    </source>
</evidence>
<dbReference type="Proteomes" id="UP000095492">
    <property type="component" value="Unassembled WGS sequence"/>
</dbReference>
<dbReference type="InterPro" id="IPR050222">
    <property type="entry name" value="MATE_MdtK"/>
</dbReference>
<keyword evidence="6" id="KW-0050">Antiport</keyword>
<dbReference type="STRING" id="39490.ERS852448_00667"/>
<dbReference type="PIRSF" id="PIRSF006603">
    <property type="entry name" value="DinF"/>
    <property type="match status" value="1"/>
</dbReference>
<dbReference type="AlphaFoldDB" id="A0A173RXH0"/>
<evidence type="ECO:0000256" key="6">
    <source>
        <dbReference type="ARBA" id="ARBA00022449"/>
    </source>
</evidence>
<evidence type="ECO:0000256" key="5">
    <source>
        <dbReference type="ARBA" id="ARBA00022448"/>
    </source>
</evidence>
<evidence type="ECO:0000256" key="3">
    <source>
        <dbReference type="ARBA" id="ARBA00010199"/>
    </source>
</evidence>
<dbReference type="OrthoDB" id="9776324at2"/>
<proteinExistence type="inferred from homology"/>
<evidence type="ECO:0000256" key="12">
    <source>
        <dbReference type="ARBA" id="ARBA00031636"/>
    </source>
</evidence>
<evidence type="ECO:0000256" key="11">
    <source>
        <dbReference type="ARBA" id="ARBA00023136"/>
    </source>
</evidence>
<dbReference type="RefSeq" id="WP_022035373.1">
    <property type="nucleotide sequence ID" value="NZ_CAXUGT010000007.1"/>
</dbReference>
<keyword evidence="5" id="KW-0813">Transport</keyword>
<comment type="function">
    <text evidence="1">Multidrug efflux pump.</text>
</comment>
<evidence type="ECO:0000256" key="10">
    <source>
        <dbReference type="ARBA" id="ARBA00023065"/>
    </source>
</evidence>
<comment type="similarity">
    <text evidence="3">Belongs to the multi antimicrobial extrusion (MATE) (TC 2.A.66.1) family.</text>
</comment>
<keyword evidence="11" id="KW-0472">Membrane</keyword>
<dbReference type="GO" id="GO:0042910">
    <property type="term" value="F:xenobiotic transmembrane transporter activity"/>
    <property type="evidence" value="ECO:0007669"/>
    <property type="project" value="InterPro"/>
</dbReference>
<dbReference type="CDD" id="cd13138">
    <property type="entry name" value="MATE_yoeA_like"/>
    <property type="match status" value="1"/>
</dbReference>
<dbReference type="PANTHER" id="PTHR43298:SF2">
    <property type="entry name" value="FMN_FAD EXPORTER YEEO-RELATED"/>
    <property type="match status" value="1"/>
</dbReference>
<keyword evidence="10" id="KW-0406">Ion transport</keyword>
<evidence type="ECO:0000313" key="14">
    <source>
        <dbReference type="Proteomes" id="UP000095492"/>
    </source>
</evidence>
<dbReference type="InterPro" id="IPR002528">
    <property type="entry name" value="MATE_fam"/>
</dbReference>
<evidence type="ECO:0000256" key="1">
    <source>
        <dbReference type="ARBA" id="ARBA00003408"/>
    </source>
</evidence>
<reference evidence="13 14" key="1">
    <citation type="submission" date="2015-09" db="EMBL/GenBank/DDBJ databases">
        <authorList>
            <consortium name="Pathogen Informatics"/>
        </authorList>
    </citation>
    <scope>NUCLEOTIDE SEQUENCE [LARGE SCALE GENOMIC DNA]</scope>
    <source>
        <strain evidence="13 14">2789STDY5608891</strain>
    </source>
</reference>
<dbReference type="Pfam" id="PF01554">
    <property type="entry name" value="MatE"/>
    <property type="match status" value="2"/>
</dbReference>
<name>A0A173RXH0_EUBRA</name>
<dbReference type="InterPro" id="IPR048279">
    <property type="entry name" value="MdtK-like"/>
</dbReference>
<dbReference type="PANTHER" id="PTHR43298">
    <property type="entry name" value="MULTIDRUG RESISTANCE PROTEIN NORM-RELATED"/>
    <property type="match status" value="1"/>
</dbReference>
<organism evidence="13 14">
    <name type="scientific">Eubacterium ramulus</name>
    <dbReference type="NCBI Taxonomy" id="39490"/>
    <lineage>
        <taxon>Bacteria</taxon>
        <taxon>Bacillati</taxon>
        <taxon>Bacillota</taxon>
        <taxon>Clostridia</taxon>
        <taxon>Eubacteriales</taxon>
        <taxon>Eubacteriaceae</taxon>
        <taxon>Eubacterium</taxon>
    </lineage>
</organism>
<accession>A0A173RXH0</accession>
<evidence type="ECO:0000256" key="2">
    <source>
        <dbReference type="ARBA" id="ARBA00004651"/>
    </source>
</evidence>
<protein>
    <recommendedName>
        <fullName evidence="4">Probable multidrug resistance protein NorM</fullName>
    </recommendedName>
    <alternativeName>
        <fullName evidence="12">Multidrug-efflux transporter</fullName>
    </alternativeName>
</protein>
<sequence>MGIALHKKKTSHSTLMTEGSIWKHILFFSIPLILGNMLQQLYNTVDSIVVGNFLGSEALAAVGSSSSLIMLLISFSMGAAAGAGVIVSQFIGAQNKKGIHESVHTALAIALILGVVLTAAGLILSPQILRWMGTPEEVMPQSITYLRLYFAGVIFSILYNMASGILNAVGNSKRALLYLAIASFTNIILDLLFIPVLKMGIAGAAIATDISQLLSAVLCMLYLMRVNESYKVVLRKIRIHKTVAIRIIQVGVPTAIQNTVISFANVLVQASVNSYGALAMAGFAAYIKIDGFNILPVMSFSMAATTFSGQNYGAGNMERVRKGMRVTVAMGVIYCICVGSILLLFAHPLIGIFSKDPTVIEFGVRAMLYFCPFYFLLAIMHGLAGAIRGIGKSVPPMVIILFSLCVYRVIWIRLAVPHIPTIDGVYMVYPISWLIGAILMVVYTKTAFPKQASTQNISL</sequence>
<keyword evidence="7" id="KW-1003">Cell membrane</keyword>
<dbReference type="EMBL" id="CYYA01000003">
    <property type="protein sequence ID" value="CUM82713.1"/>
    <property type="molecule type" value="Genomic_DNA"/>
</dbReference>
<keyword evidence="9" id="KW-1133">Transmembrane helix</keyword>
<keyword evidence="8" id="KW-0812">Transmembrane</keyword>
<evidence type="ECO:0000256" key="7">
    <source>
        <dbReference type="ARBA" id="ARBA00022475"/>
    </source>
</evidence>
<dbReference type="GeneID" id="97392162"/>
<comment type="subcellular location">
    <subcellularLocation>
        <location evidence="2">Cell membrane</location>
        <topology evidence="2">Multi-pass membrane protein</topology>
    </subcellularLocation>
</comment>
<dbReference type="GO" id="GO:0015297">
    <property type="term" value="F:antiporter activity"/>
    <property type="evidence" value="ECO:0007669"/>
    <property type="project" value="UniProtKB-KW"/>
</dbReference>
<dbReference type="GO" id="GO:0005886">
    <property type="term" value="C:plasma membrane"/>
    <property type="evidence" value="ECO:0007669"/>
    <property type="project" value="UniProtKB-SubCell"/>
</dbReference>
<gene>
    <name evidence="13" type="primary">mepA_5</name>
    <name evidence="13" type="ORF">ERS852448_00667</name>
</gene>